<sequence>MKYITKELKPGILEIELKAENAIETNLLNRTDRDRDELIDVYYQDAVSKYNSNYELLQIIDISKWPTKAVVKYEVVKGIK</sequence>
<accession>A0A974WGC3</accession>
<dbReference type="AlphaFoldDB" id="A0A974WGC3"/>
<evidence type="ECO:0000313" key="2">
    <source>
        <dbReference type="Proteomes" id="UP000662783"/>
    </source>
</evidence>
<organism evidence="1 2">
    <name type="scientific">Fulvivirga lutea</name>
    <dbReference type="NCBI Taxonomy" id="2810512"/>
    <lineage>
        <taxon>Bacteria</taxon>
        <taxon>Pseudomonadati</taxon>
        <taxon>Bacteroidota</taxon>
        <taxon>Cytophagia</taxon>
        <taxon>Cytophagales</taxon>
        <taxon>Fulvivirgaceae</taxon>
        <taxon>Fulvivirga</taxon>
    </lineage>
</organism>
<gene>
    <name evidence="1" type="ORF">JR347_13230</name>
</gene>
<dbReference type="RefSeq" id="WP_205721071.1">
    <property type="nucleotide sequence ID" value="NZ_CP070608.1"/>
</dbReference>
<protein>
    <submittedName>
        <fullName evidence="1">Uncharacterized protein</fullName>
    </submittedName>
</protein>
<dbReference type="KEGG" id="fuv:JR347_13230"/>
<keyword evidence="2" id="KW-1185">Reference proteome</keyword>
<proteinExistence type="predicted"/>
<reference evidence="1" key="1">
    <citation type="submission" date="2021-02" db="EMBL/GenBank/DDBJ databases">
        <title>Fulvivirga sp. S481 isolated from sea water.</title>
        <authorList>
            <person name="Bae S.S."/>
            <person name="Baek K."/>
        </authorList>
    </citation>
    <scope>NUCLEOTIDE SEQUENCE</scope>
    <source>
        <strain evidence="1">S481</strain>
    </source>
</reference>
<dbReference type="Proteomes" id="UP000662783">
    <property type="component" value="Chromosome"/>
</dbReference>
<name>A0A974WGC3_9BACT</name>
<evidence type="ECO:0000313" key="1">
    <source>
        <dbReference type="EMBL" id="QSE96557.1"/>
    </source>
</evidence>
<dbReference type="EMBL" id="CP070608">
    <property type="protein sequence ID" value="QSE96557.1"/>
    <property type="molecule type" value="Genomic_DNA"/>
</dbReference>